<dbReference type="InterPro" id="IPR001279">
    <property type="entry name" value="Metallo-B-lactamas"/>
</dbReference>
<dbReference type="SUPFAM" id="SSF56281">
    <property type="entry name" value="Metallo-hydrolase/oxidoreductase"/>
    <property type="match status" value="1"/>
</dbReference>
<evidence type="ECO:0000313" key="3">
    <source>
        <dbReference type="Proteomes" id="UP000729290"/>
    </source>
</evidence>
<proteinExistence type="predicted"/>
<dbReference type="Proteomes" id="UP000729290">
    <property type="component" value="Unassembled WGS sequence"/>
</dbReference>
<dbReference type="SMART" id="SM00849">
    <property type="entry name" value="Lactamase_B"/>
    <property type="match status" value="1"/>
</dbReference>
<feature type="domain" description="Metallo-beta-lactamase" evidence="1">
    <location>
        <begin position="22"/>
        <end position="217"/>
    </location>
</feature>
<dbReference type="PANTHER" id="PTHR42951:SF4">
    <property type="entry name" value="ACYL-COENZYME A THIOESTERASE MBLAC2"/>
    <property type="match status" value="1"/>
</dbReference>
<dbReference type="PANTHER" id="PTHR42951">
    <property type="entry name" value="METALLO-BETA-LACTAMASE DOMAIN-CONTAINING"/>
    <property type="match status" value="1"/>
</dbReference>
<dbReference type="Pfam" id="PF00753">
    <property type="entry name" value="Lactamase_B"/>
    <property type="match status" value="1"/>
</dbReference>
<keyword evidence="3" id="KW-1185">Reference proteome</keyword>
<protein>
    <submittedName>
        <fullName evidence="2">MBL fold metallo-hydrolase</fullName>
    </submittedName>
</protein>
<accession>A0ABS2G9S8</accession>
<sequence>MELKQLTKNVYYTTHEERRDRPCLGYIRDSRYPVMVDGGNSPAHVAEYLALLAAEGLPRPKLLCITHSHWDHTYGITAANCFCLASEKTNALLNTMAGWGWTEEEMRKRVETGEESLFCDTHIREEYARPEEIQVRPADLSFHQEIALELDIPVRFFELVSPHAQDCAVILADGVLFLGDAYCSVPVGEDWVYDKELLAAHIAALEEIPFSLCVKGHHPPQTKAELLAELRREFSLL</sequence>
<dbReference type="InterPro" id="IPR050855">
    <property type="entry name" value="NDM-1-like"/>
</dbReference>
<dbReference type="Gene3D" id="3.60.15.10">
    <property type="entry name" value="Ribonuclease Z/Hydroxyacylglutathione hydrolase-like"/>
    <property type="match status" value="1"/>
</dbReference>
<dbReference type="InterPro" id="IPR036866">
    <property type="entry name" value="RibonucZ/Hydroxyglut_hydro"/>
</dbReference>
<dbReference type="EMBL" id="JACSNV010000004">
    <property type="protein sequence ID" value="MBM6877393.1"/>
    <property type="molecule type" value="Genomic_DNA"/>
</dbReference>
<comment type="caution">
    <text evidence="2">The sequence shown here is derived from an EMBL/GenBank/DDBJ whole genome shotgun (WGS) entry which is preliminary data.</text>
</comment>
<reference evidence="2 3" key="1">
    <citation type="journal article" date="2021" name="Sci. Rep.">
        <title>The distribution of antibiotic resistance genes in chicken gut microbiota commensals.</title>
        <authorList>
            <person name="Juricova H."/>
            <person name="Matiasovicova J."/>
            <person name="Kubasova T."/>
            <person name="Cejkova D."/>
            <person name="Rychlik I."/>
        </authorList>
    </citation>
    <scope>NUCLEOTIDE SEQUENCE [LARGE SCALE GENOMIC DNA]</scope>
    <source>
        <strain evidence="2 3">An431b</strain>
    </source>
</reference>
<name>A0ABS2G9S8_9FIRM</name>
<evidence type="ECO:0000313" key="2">
    <source>
        <dbReference type="EMBL" id="MBM6877393.1"/>
    </source>
</evidence>
<evidence type="ECO:0000259" key="1">
    <source>
        <dbReference type="SMART" id="SM00849"/>
    </source>
</evidence>
<dbReference type="RefSeq" id="WP_205133398.1">
    <property type="nucleotide sequence ID" value="NZ_JACSNT010000005.1"/>
</dbReference>
<organism evidence="2 3">
    <name type="scientific">Anaerotignum lactatifermentans</name>
    <dbReference type="NCBI Taxonomy" id="160404"/>
    <lineage>
        <taxon>Bacteria</taxon>
        <taxon>Bacillati</taxon>
        <taxon>Bacillota</taxon>
        <taxon>Clostridia</taxon>
        <taxon>Lachnospirales</taxon>
        <taxon>Anaerotignaceae</taxon>
        <taxon>Anaerotignum</taxon>
    </lineage>
</organism>
<gene>
    <name evidence="2" type="ORF">H9X83_04350</name>
</gene>